<comment type="cofactor">
    <cofactor evidence="2">
        <name>K(+)</name>
        <dbReference type="ChEBI" id="CHEBI:29103"/>
    </cofactor>
</comment>
<dbReference type="EMBL" id="SWMU01000001">
    <property type="protein sequence ID" value="TKS57413.1"/>
    <property type="molecule type" value="Genomic_DNA"/>
</dbReference>
<comment type="similarity">
    <text evidence="14 16">Belongs to the type III pantothenate kinase family.</text>
</comment>
<evidence type="ECO:0000256" key="11">
    <source>
        <dbReference type="ARBA" id="ARBA00022840"/>
    </source>
</evidence>
<evidence type="ECO:0000256" key="14">
    <source>
        <dbReference type="ARBA" id="ARBA00038036"/>
    </source>
</evidence>
<dbReference type="Proteomes" id="UP000306552">
    <property type="component" value="Unassembled WGS sequence"/>
</dbReference>
<dbReference type="SUPFAM" id="SSF53067">
    <property type="entry name" value="Actin-like ATPase domain"/>
    <property type="match status" value="2"/>
</dbReference>
<evidence type="ECO:0000256" key="1">
    <source>
        <dbReference type="ARBA" id="ARBA00001206"/>
    </source>
</evidence>
<dbReference type="NCBIfam" id="TIGR00671">
    <property type="entry name" value="baf"/>
    <property type="match status" value="1"/>
</dbReference>
<proteinExistence type="inferred from homology"/>
<sequence>MNTVIDIGNTLVKGAIFQNDTMLWSEKAKPEVFLELIKSKISKAVETPNLLYAASGYVDPKWLDYFNANFKIYHFNHKTPLPFVNTYKTPETLGLDRIALVAAASKLYPQTNVLIIDTGTCITYDFISDKNTYLGGNISPGLDMRFKALHHFTANLPRLKRDHPATRPLGQTTKDAILNGVIQGVVDEIDQNIKRYKSEYKDLTVILTGGDQQYLSAQLKNSIFANPTFQLVGLNAILEYLLND</sequence>
<dbReference type="Pfam" id="PF03309">
    <property type="entry name" value="Pan_kinase"/>
    <property type="match status" value="1"/>
</dbReference>
<dbReference type="Gene3D" id="3.30.420.40">
    <property type="match status" value="1"/>
</dbReference>
<evidence type="ECO:0000256" key="6">
    <source>
        <dbReference type="ARBA" id="ARBA00012102"/>
    </source>
</evidence>
<keyword evidence="16" id="KW-0479">Metal-binding</keyword>
<evidence type="ECO:0000256" key="5">
    <source>
        <dbReference type="ARBA" id="ARBA00011738"/>
    </source>
</evidence>
<evidence type="ECO:0000256" key="13">
    <source>
        <dbReference type="ARBA" id="ARBA00022993"/>
    </source>
</evidence>
<evidence type="ECO:0000256" key="7">
    <source>
        <dbReference type="ARBA" id="ARBA00022490"/>
    </source>
</evidence>
<keyword evidence="18" id="KW-1185">Reference proteome</keyword>
<reference evidence="17 18" key="1">
    <citation type="submission" date="2019-04" db="EMBL/GenBank/DDBJ databases">
        <title>Psychroflexus halotolerans sp. nov., isolated from a marine solar saltern.</title>
        <authorList>
            <person name="Feng X."/>
        </authorList>
    </citation>
    <scope>NUCLEOTIDE SEQUENCE [LARGE SCALE GENOMIC DNA]</scope>
    <source>
        <strain evidence="17 18">WDS2C27</strain>
    </source>
</reference>
<comment type="cofactor">
    <cofactor evidence="16">
        <name>NH4(+)</name>
        <dbReference type="ChEBI" id="CHEBI:28938"/>
    </cofactor>
    <cofactor evidence="16">
        <name>K(+)</name>
        <dbReference type="ChEBI" id="CHEBI:29103"/>
    </cofactor>
    <text evidence="16">A monovalent cation. Ammonium or potassium.</text>
</comment>
<keyword evidence="11 16" id="KW-0067">ATP-binding</keyword>
<feature type="binding site" evidence="16">
    <location>
        <position position="120"/>
    </location>
    <ligand>
        <name>ATP</name>
        <dbReference type="ChEBI" id="CHEBI:30616"/>
    </ligand>
</feature>
<dbReference type="GO" id="GO:0004594">
    <property type="term" value="F:pantothenate kinase activity"/>
    <property type="evidence" value="ECO:0007669"/>
    <property type="project" value="UniProtKB-UniRule"/>
</dbReference>
<comment type="catalytic activity">
    <reaction evidence="1 16">
        <text>(R)-pantothenate + ATP = (R)-4'-phosphopantothenate + ADP + H(+)</text>
        <dbReference type="Rhea" id="RHEA:16373"/>
        <dbReference type="ChEBI" id="CHEBI:10986"/>
        <dbReference type="ChEBI" id="CHEBI:15378"/>
        <dbReference type="ChEBI" id="CHEBI:29032"/>
        <dbReference type="ChEBI" id="CHEBI:30616"/>
        <dbReference type="ChEBI" id="CHEBI:456216"/>
        <dbReference type="EC" id="2.7.1.33"/>
    </reaction>
</comment>
<comment type="function">
    <text evidence="16">Catalyzes the phosphorylation of pantothenate (Pan), the first step in CoA biosynthesis.</text>
</comment>
<evidence type="ECO:0000256" key="10">
    <source>
        <dbReference type="ARBA" id="ARBA00022777"/>
    </source>
</evidence>
<feature type="binding site" evidence="16">
    <location>
        <position position="173"/>
    </location>
    <ligand>
        <name>substrate</name>
    </ligand>
</feature>
<dbReference type="PANTHER" id="PTHR34265">
    <property type="entry name" value="TYPE III PANTOTHENATE KINASE"/>
    <property type="match status" value="1"/>
</dbReference>
<dbReference type="CDD" id="cd24015">
    <property type="entry name" value="ASKHA_NBD_PanK-III"/>
    <property type="match status" value="1"/>
</dbReference>
<dbReference type="PANTHER" id="PTHR34265:SF1">
    <property type="entry name" value="TYPE III PANTOTHENATE KINASE"/>
    <property type="match status" value="1"/>
</dbReference>
<keyword evidence="10 16" id="KW-0418">Kinase</keyword>
<gene>
    <name evidence="16" type="primary">coaX</name>
    <name evidence="17" type="ORF">FCN74_03050</name>
</gene>
<organism evidence="17 18">
    <name type="scientific">Mesohalobacter halotolerans</name>
    <dbReference type="NCBI Taxonomy" id="1883405"/>
    <lineage>
        <taxon>Bacteria</taxon>
        <taxon>Pseudomonadati</taxon>
        <taxon>Bacteroidota</taxon>
        <taxon>Flavobacteriia</taxon>
        <taxon>Flavobacteriales</taxon>
        <taxon>Flavobacteriaceae</taxon>
        <taxon>Mesohalobacter</taxon>
    </lineage>
</organism>
<evidence type="ECO:0000256" key="3">
    <source>
        <dbReference type="ARBA" id="ARBA00004496"/>
    </source>
</evidence>
<accession>A0A4U5TTF3</accession>
<comment type="pathway">
    <text evidence="4 16">Cofactor biosynthesis; coenzyme A biosynthesis; CoA from (R)-pantothenate: step 1/5.</text>
</comment>
<evidence type="ECO:0000256" key="8">
    <source>
        <dbReference type="ARBA" id="ARBA00022679"/>
    </source>
</evidence>
<feature type="binding site" evidence="16">
    <location>
        <begin position="94"/>
        <end position="97"/>
    </location>
    <ligand>
        <name>substrate</name>
    </ligand>
</feature>
<evidence type="ECO:0000256" key="16">
    <source>
        <dbReference type="HAMAP-Rule" id="MF_01274"/>
    </source>
</evidence>
<feature type="binding site" evidence="16">
    <location>
        <position position="87"/>
    </location>
    <ligand>
        <name>substrate</name>
    </ligand>
</feature>
<comment type="subunit">
    <text evidence="5 16">Homodimer.</text>
</comment>
<dbReference type="OrthoDB" id="9804707at2"/>
<dbReference type="AlphaFoldDB" id="A0A4U5TTF3"/>
<evidence type="ECO:0000256" key="9">
    <source>
        <dbReference type="ARBA" id="ARBA00022741"/>
    </source>
</evidence>
<evidence type="ECO:0000256" key="12">
    <source>
        <dbReference type="ARBA" id="ARBA00022958"/>
    </source>
</evidence>
<dbReference type="GO" id="GO:0046872">
    <property type="term" value="F:metal ion binding"/>
    <property type="evidence" value="ECO:0007669"/>
    <property type="project" value="UniProtKB-KW"/>
</dbReference>
<keyword evidence="8 16" id="KW-0808">Transferase</keyword>
<evidence type="ECO:0000313" key="18">
    <source>
        <dbReference type="Proteomes" id="UP000306552"/>
    </source>
</evidence>
<feature type="binding site" evidence="16">
    <location>
        <begin position="6"/>
        <end position="13"/>
    </location>
    <ligand>
        <name>ATP</name>
        <dbReference type="ChEBI" id="CHEBI:30616"/>
    </ligand>
</feature>
<dbReference type="NCBIfam" id="NF009853">
    <property type="entry name" value="PRK13320.1-5"/>
    <property type="match status" value="1"/>
</dbReference>
<feature type="binding site" evidence="16">
    <location>
        <position position="117"/>
    </location>
    <ligand>
        <name>K(+)</name>
        <dbReference type="ChEBI" id="CHEBI:29103"/>
    </ligand>
</feature>
<feature type="active site" description="Proton acceptor" evidence="16">
    <location>
        <position position="96"/>
    </location>
</feature>
<dbReference type="EC" id="2.7.1.33" evidence="6 16"/>
<keyword evidence="7 16" id="KW-0963">Cytoplasm</keyword>
<keyword evidence="13 16" id="KW-0173">Coenzyme A biosynthesis</keyword>
<evidence type="ECO:0000256" key="4">
    <source>
        <dbReference type="ARBA" id="ARBA00005225"/>
    </source>
</evidence>
<dbReference type="UniPathway" id="UPA00241">
    <property type="reaction ID" value="UER00352"/>
</dbReference>
<dbReference type="RefSeq" id="WP_138931114.1">
    <property type="nucleotide sequence ID" value="NZ_SWMU01000001.1"/>
</dbReference>
<dbReference type="GO" id="GO:0005524">
    <property type="term" value="F:ATP binding"/>
    <property type="evidence" value="ECO:0007669"/>
    <property type="project" value="UniProtKB-UniRule"/>
</dbReference>
<dbReference type="GO" id="GO:0015937">
    <property type="term" value="P:coenzyme A biosynthetic process"/>
    <property type="evidence" value="ECO:0007669"/>
    <property type="project" value="UniProtKB-UniRule"/>
</dbReference>
<keyword evidence="12 16" id="KW-0630">Potassium</keyword>
<evidence type="ECO:0000256" key="15">
    <source>
        <dbReference type="ARBA" id="ARBA00040883"/>
    </source>
</evidence>
<dbReference type="InterPro" id="IPR043129">
    <property type="entry name" value="ATPase_NBD"/>
</dbReference>
<dbReference type="GO" id="GO:0005737">
    <property type="term" value="C:cytoplasm"/>
    <property type="evidence" value="ECO:0007669"/>
    <property type="project" value="UniProtKB-SubCell"/>
</dbReference>
<evidence type="ECO:0000256" key="2">
    <source>
        <dbReference type="ARBA" id="ARBA00001958"/>
    </source>
</evidence>
<dbReference type="HAMAP" id="MF_01274">
    <property type="entry name" value="Pantothen_kinase_3"/>
    <property type="match status" value="1"/>
</dbReference>
<protein>
    <recommendedName>
        <fullName evidence="15 16">Type III pantothenate kinase</fullName>
        <ecNumber evidence="6 16">2.7.1.33</ecNumber>
    </recommendedName>
    <alternativeName>
        <fullName evidence="16">PanK-III</fullName>
    </alternativeName>
    <alternativeName>
        <fullName evidence="16">Pantothenic acid kinase</fullName>
    </alternativeName>
</protein>
<comment type="subcellular location">
    <subcellularLocation>
        <location evidence="3 16">Cytoplasm</location>
    </subcellularLocation>
</comment>
<keyword evidence="9 16" id="KW-0547">Nucleotide-binding</keyword>
<dbReference type="InterPro" id="IPR004619">
    <property type="entry name" value="Type_III_PanK"/>
</dbReference>
<comment type="caution">
    <text evidence="17">The sequence shown here is derived from an EMBL/GenBank/DDBJ whole genome shotgun (WGS) entry which is preliminary data.</text>
</comment>
<name>A0A4U5TTF3_9FLAO</name>
<evidence type="ECO:0000313" key="17">
    <source>
        <dbReference type="EMBL" id="TKS57413.1"/>
    </source>
</evidence>